<sequence length="1061" mass="114659">MRGDFTRWTFDRTKHFSGVLHQQGRVALDADWNEQLAIDLADERAARIDLIGRCGGPQGQAGFDIEVAGDTLNITAGRYYVAGIRVENEQTVAITAQPDLPVATLAQVAGLAANATLPAGVYLAYLDVWERHVTALEDAAIREVALGGPDTTTRMQVMAQVKLLRVADPGAAFDCATSNEAWDALLAGSSGMLEVRAEPDPTVNDPCIVPAQAGYRGLENQLYRVEVHRIVSATRIALKWSRENGSVAVGWSGQDPLDSNRLIVASTGRDEVLGLAPNQWVELTDDARDKRGEPGLLVKVIQVEGNVITIDPNGQTIVYSAFGPNPKLRRWDMPADTGELIVTTSAATWTDLEQGVQIRLKNGTFRPGDYWLIPARTVTGDIEWPRSGNQPVPQLPHGIHHAYCKLALLDFNGSVWAKRSDCRRLFPPLTELIRFYAVGGDGQEALPGATLAQPLQVAVTNGQQPVTNARVRFRIVPQTAAGQLTAGGATGKSVDVTAGPNGIYSCQWQLGPAVQSQRVEAFLVEIDGKPFVDSAGEPLLPRVFFNANLSRASNVAYQPGTCSDLANASTVQEALDILCRRPRGGGCCVSVGDGGEFPNLETALKELLARGERRICLCLRSGRHAAGSIQLDLPPANEPFVLEIKGCGPATSVRFGGPLRLRGFDSVVLRNLSIDIAFIPESGTAALSLDRCLHVIIADCAISGLTLPGQLNQEQFIDGSALVAITGSDDVRLSGNLFVAAVPSRTFSLLLELFGEARLDVFAKLFVDDERIMTVEWRQLALDVVTEIVQLNPEQRQQFARQLQAQVQERVAALTFVELLQLQKLLLALNQAESNASALLDILFDLRAAAVKSRPGTALMLHERRSFKEQNLGKIIDLVDEDDLVVLEHNRFDGIVSLYGMPAPLELVVSFADKLQNPDQQTNINEAYVGTVQLRSNHLVRLSISFDLLNEIVRDSDRTVVFDVCARLLLDGNVIEGIANLTLSQHLIAQANSFTAMASLRSSTSPAVTSAGTVASPVLGWCLANAAAFIGNQGSAQSQNGRLFAISPITERVANVLIQII</sequence>
<protein>
    <submittedName>
        <fullName evidence="1">Uncharacterized protein</fullName>
    </submittedName>
</protein>
<dbReference type="RefSeq" id="WP_015940250.1">
    <property type="nucleotide sequence ID" value="NC_011831.1"/>
</dbReference>
<dbReference type="SUPFAM" id="SSF51126">
    <property type="entry name" value="Pectin lyase-like"/>
    <property type="match status" value="1"/>
</dbReference>
<dbReference type="eggNOG" id="COG4447">
    <property type="taxonomic scope" value="Bacteria"/>
</dbReference>
<dbReference type="STRING" id="326427.Cagg_1487"/>
<reference evidence="1" key="1">
    <citation type="submission" date="2008-12" db="EMBL/GenBank/DDBJ databases">
        <title>Complete sequence of Chloroflexus aggregans DSM 9485.</title>
        <authorList>
            <consortium name="US DOE Joint Genome Institute"/>
            <person name="Lucas S."/>
            <person name="Copeland A."/>
            <person name="Lapidus A."/>
            <person name="Glavina del Rio T."/>
            <person name="Dalin E."/>
            <person name="Tice H."/>
            <person name="Pitluck S."/>
            <person name="Foster B."/>
            <person name="Larimer F."/>
            <person name="Land M."/>
            <person name="Hauser L."/>
            <person name="Kyrpides N."/>
            <person name="Mikhailova N."/>
            <person name="Bryant D."/>
            <person name="Richardson P."/>
        </authorList>
    </citation>
    <scope>NUCLEOTIDE SEQUENCE</scope>
    <source>
        <strain evidence="1">DSM 9485</strain>
    </source>
</reference>
<dbReference type="KEGG" id="cag:Cagg_1487"/>
<dbReference type="EMBL" id="CP001337">
    <property type="protein sequence ID" value="ACL24391.1"/>
    <property type="molecule type" value="Genomic_DNA"/>
</dbReference>
<accession>B8G9A1</accession>
<dbReference type="OrthoDB" id="134981at2"/>
<organism evidence="1 2">
    <name type="scientific">Chloroflexus aggregans (strain MD-66 / DSM 9485)</name>
    <dbReference type="NCBI Taxonomy" id="326427"/>
    <lineage>
        <taxon>Bacteria</taxon>
        <taxon>Bacillati</taxon>
        <taxon>Chloroflexota</taxon>
        <taxon>Chloroflexia</taxon>
        <taxon>Chloroflexales</taxon>
        <taxon>Chloroflexineae</taxon>
        <taxon>Chloroflexaceae</taxon>
        <taxon>Chloroflexus</taxon>
    </lineage>
</organism>
<dbReference type="HOGENOM" id="CLU_296094_0_0_0"/>
<evidence type="ECO:0000313" key="2">
    <source>
        <dbReference type="Proteomes" id="UP000002508"/>
    </source>
</evidence>
<gene>
    <name evidence="1" type="ordered locus">Cagg_1487</name>
</gene>
<proteinExistence type="predicted"/>
<dbReference type="Pfam" id="PF20129">
    <property type="entry name" value="DUF6519"/>
    <property type="match status" value="2"/>
</dbReference>
<name>B8G9A1_CHLAD</name>
<dbReference type="InterPro" id="IPR045392">
    <property type="entry name" value="DUF6519"/>
</dbReference>
<dbReference type="Proteomes" id="UP000002508">
    <property type="component" value="Chromosome"/>
</dbReference>
<dbReference type="InterPro" id="IPR011050">
    <property type="entry name" value="Pectin_lyase_fold/virulence"/>
</dbReference>
<keyword evidence="2" id="KW-1185">Reference proteome</keyword>
<dbReference type="AlphaFoldDB" id="B8G9A1"/>
<evidence type="ECO:0000313" key="1">
    <source>
        <dbReference type="EMBL" id="ACL24391.1"/>
    </source>
</evidence>